<evidence type="ECO:0008006" key="3">
    <source>
        <dbReference type="Google" id="ProtNLM"/>
    </source>
</evidence>
<comment type="caution">
    <text evidence="1">The sequence shown here is derived from an EMBL/GenBank/DDBJ whole genome shotgun (WGS) entry which is preliminary data.</text>
</comment>
<organism evidence="1 2">
    <name type="scientific">Dokdonia genika</name>
    <dbReference type="NCBI Taxonomy" id="308113"/>
    <lineage>
        <taxon>Bacteria</taxon>
        <taxon>Pseudomonadati</taxon>
        <taxon>Bacteroidota</taxon>
        <taxon>Flavobacteriia</taxon>
        <taxon>Flavobacteriales</taxon>
        <taxon>Flavobacteriaceae</taxon>
        <taxon>Dokdonia</taxon>
    </lineage>
</organism>
<reference evidence="2" key="1">
    <citation type="journal article" date="2019" name="Int. J. Syst. Evol. Microbiol.">
        <title>The Global Catalogue of Microorganisms (GCM) 10K type strain sequencing project: providing services to taxonomists for standard genome sequencing and annotation.</title>
        <authorList>
            <consortium name="The Broad Institute Genomics Platform"/>
            <consortium name="The Broad Institute Genome Sequencing Center for Infectious Disease"/>
            <person name="Wu L."/>
            <person name="Ma J."/>
        </authorList>
    </citation>
    <scope>NUCLEOTIDE SEQUENCE [LARGE SCALE GENOMIC DNA]</scope>
    <source>
        <strain evidence="2">CGMCC 4.7427</strain>
    </source>
</reference>
<dbReference type="PROSITE" id="PS51257">
    <property type="entry name" value="PROKAR_LIPOPROTEIN"/>
    <property type="match status" value="1"/>
</dbReference>
<dbReference type="Proteomes" id="UP001595878">
    <property type="component" value="Unassembled WGS sequence"/>
</dbReference>
<dbReference type="RefSeq" id="WP_380034220.1">
    <property type="nucleotide sequence ID" value="NZ_JBHSHB010000016.1"/>
</dbReference>
<protein>
    <recommendedName>
        <fullName evidence="3">Entericidin EcnAB</fullName>
    </recommendedName>
</protein>
<name>A0ABV9L9R2_9FLAO</name>
<evidence type="ECO:0000313" key="2">
    <source>
        <dbReference type="Proteomes" id="UP001595878"/>
    </source>
</evidence>
<evidence type="ECO:0000313" key="1">
    <source>
        <dbReference type="EMBL" id="MFC4690869.1"/>
    </source>
</evidence>
<keyword evidence="2" id="KW-1185">Reference proteome</keyword>
<dbReference type="EMBL" id="JBHSHB010000016">
    <property type="protein sequence ID" value="MFC4690869.1"/>
    <property type="molecule type" value="Genomic_DNA"/>
</dbReference>
<sequence length="46" mass="4992">MTKKFLTLVAVAIFTLSFSSCREKTTGEKVGNAVENAVDDVENLVD</sequence>
<accession>A0ABV9L9R2</accession>
<gene>
    <name evidence="1" type="ORF">ACFO5T_10560</name>
</gene>
<proteinExistence type="predicted"/>